<dbReference type="SMART" id="SM00273">
    <property type="entry name" value="ENTH"/>
    <property type="match status" value="1"/>
</dbReference>
<dbReference type="GO" id="GO:0005543">
    <property type="term" value="F:phospholipid binding"/>
    <property type="evidence" value="ECO:0007669"/>
    <property type="project" value="TreeGrafter"/>
</dbReference>
<dbReference type="EMBL" id="JAHDYR010000001">
    <property type="protein sequence ID" value="KAG9397647.1"/>
    <property type="molecule type" value="Genomic_DNA"/>
</dbReference>
<feature type="compositionally biased region" description="Polar residues" evidence="1">
    <location>
        <begin position="309"/>
        <end position="319"/>
    </location>
</feature>
<feature type="region of interest" description="Disordered" evidence="1">
    <location>
        <begin position="285"/>
        <end position="324"/>
    </location>
</feature>
<accession>A0A8J6BHL3</accession>
<dbReference type="GO" id="GO:0006897">
    <property type="term" value="P:endocytosis"/>
    <property type="evidence" value="ECO:0007669"/>
    <property type="project" value="TreeGrafter"/>
</dbReference>
<dbReference type="PROSITE" id="PS50942">
    <property type="entry name" value="ENTH"/>
    <property type="match status" value="1"/>
</dbReference>
<evidence type="ECO:0000313" key="4">
    <source>
        <dbReference type="Proteomes" id="UP000717585"/>
    </source>
</evidence>
<dbReference type="OrthoDB" id="4033880at2759"/>
<dbReference type="InterPro" id="IPR008942">
    <property type="entry name" value="ENTH_VHS"/>
</dbReference>
<name>A0A8J6BHL3_9EUKA</name>
<dbReference type="GO" id="GO:0030276">
    <property type="term" value="F:clathrin binding"/>
    <property type="evidence" value="ECO:0007669"/>
    <property type="project" value="TreeGrafter"/>
</dbReference>
<evidence type="ECO:0000256" key="1">
    <source>
        <dbReference type="SAM" id="MobiDB-lite"/>
    </source>
</evidence>
<dbReference type="Proteomes" id="UP000717585">
    <property type="component" value="Unassembled WGS sequence"/>
</dbReference>
<comment type="caution">
    <text evidence="3">The sequence shown here is derived from an EMBL/GenBank/DDBJ whole genome shotgun (WGS) entry which is preliminary data.</text>
</comment>
<dbReference type="Gene3D" id="1.25.40.90">
    <property type="match status" value="1"/>
</dbReference>
<dbReference type="GO" id="GO:0005768">
    <property type="term" value="C:endosome"/>
    <property type="evidence" value="ECO:0007669"/>
    <property type="project" value="TreeGrafter"/>
</dbReference>
<evidence type="ECO:0000313" key="3">
    <source>
        <dbReference type="EMBL" id="KAG9397647.1"/>
    </source>
</evidence>
<feature type="compositionally biased region" description="Low complexity" evidence="1">
    <location>
        <begin position="289"/>
        <end position="301"/>
    </location>
</feature>
<keyword evidence="4" id="KW-1185">Reference proteome</keyword>
<gene>
    <name evidence="3" type="ORF">J8273_0777</name>
</gene>
<dbReference type="PANTHER" id="PTHR12276:SF45">
    <property type="entry name" value="CLATHRIN INTERACTOR 1"/>
    <property type="match status" value="1"/>
</dbReference>
<dbReference type="PANTHER" id="PTHR12276">
    <property type="entry name" value="EPSIN/ENT-RELATED"/>
    <property type="match status" value="1"/>
</dbReference>
<reference evidence="3" key="1">
    <citation type="submission" date="2021-05" db="EMBL/GenBank/DDBJ databases">
        <title>A free-living protist that lacks canonical eukaryotic 1 DNA replication and segregation systems.</title>
        <authorList>
            <person name="Salas-Leiva D.E."/>
            <person name="Tromer E.C."/>
            <person name="Curtis B.A."/>
            <person name="Jerlstrom-Hultqvist J."/>
            <person name="Kolisko M."/>
            <person name="Yi Z."/>
            <person name="Salas-Leiva J.S."/>
            <person name="Gallot-Lavallee L."/>
            <person name="Kops G.J.P.L."/>
            <person name="Archibald J.M."/>
            <person name="Simpson A.G.B."/>
            <person name="Roger A.J."/>
        </authorList>
    </citation>
    <scope>NUCLEOTIDE SEQUENCE</scope>
    <source>
        <strain evidence="3">BICM</strain>
    </source>
</reference>
<sequence length="348" mass="37928">MVRFDELASKFTSVINKEMDRAKLPAVTQIATKNISHTLTAFKDTLNSTTDMEKLVREATTNEAWPAAPELLRKIAQLTFHFNQCQLLFPAIWGRMGSQPNKRWRIVYKCLNLIEYLLLNGSTDAIDTIKANLYQINTLSDFQFHDERGEDKGFNVRTKVEKLLALVNSDDLARQRDEILEHRKRFVGIGAGSAVVNRIRSTSNASAYSPPKPAPAKVDDAPVPIEPFPFQPVSQHSVTSPAPAAPAKSREEDLLDLFGASPAQPAAAAQPANEDAFAFLSPTSVSTQPAPAAAPAPASAPKTDPFSEFFTSPSANTAPAKSDDLFGAFEAPKAQPTPNQGATMFDFL</sequence>
<dbReference type="SUPFAM" id="SSF48464">
    <property type="entry name" value="ENTH/VHS domain"/>
    <property type="match status" value="1"/>
</dbReference>
<feature type="domain" description="ENTH" evidence="2">
    <location>
        <begin position="44"/>
        <end position="177"/>
    </location>
</feature>
<evidence type="ECO:0000259" key="2">
    <source>
        <dbReference type="PROSITE" id="PS50942"/>
    </source>
</evidence>
<protein>
    <submittedName>
        <fullName evidence="3">ENTH domain</fullName>
    </submittedName>
</protein>
<dbReference type="GO" id="GO:0030125">
    <property type="term" value="C:clathrin vesicle coat"/>
    <property type="evidence" value="ECO:0007669"/>
    <property type="project" value="TreeGrafter"/>
</dbReference>
<proteinExistence type="predicted"/>
<dbReference type="FunFam" id="1.25.40.90:FF:000006">
    <property type="entry name" value="Clathrin interactor 1"/>
    <property type="match status" value="1"/>
</dbReference>
<dbReference type="CDD" id="cd03571">
    <property type="entry name" value="ENTH"/>
    <property type="match status" value="1"/>
</dbReference>
<dbReference type="Pfam" id="PF01417">
    <property type="entry name" value="ENTH"/>
    <property type="match status" value="1"/>
</dbReference>
<dbReference type="AlphaFoldDB" id="A0A8J6BHL3"/>
<organism evidence="3 4">
    <name type="scientific">Carpediemonas membranifera</name>
    <dbReference type="NCBI Taxonomy" id="201153"/>
    <lineage>
        <taxon>Eukaryota</taxon>
        <taxon>Metamonada</taxon>
        <taxon>Carpediemonas-like organisms</taxon>
        <taxon>Carpediemonas</taxon>
    </lineage>
</organism>
<dbReference type="GO" id="GO:0005886">
    <property type="term" value="C:plasma membrane"/>
    <property type="evidence" value="ECO:0007669"/>
    <property type="project" value="TreeGrafter"/>
</dbReference>
<feature type="region of interest" description="Disordered" evidence="1">
    <location>
        <begin position="203"/>
        <end position="250"/>
    </location>
</feature>
<dbReference type="InterPro" id="IPR013809">
    <property type="entry name" value="ENTH"/>
</dbReference>